<keyword evidence="3" id="KW-1185">Reference proteome</keyword>
<dbReference type="RefSeq" id="WP_070933480.1">
    <property type="nucleotide sequence ID" value="NZ_MIPT01000001.1"/>
</dbReference>
<name>A0A1S1HBF7_9SPHN</name>
<dbReference type="AlphaFoldDB" id="A0A1S1HBF7"/>
<evidence type="ECO:0000256" key="1">
    <source>
        <dbReference type="SAM" id="SignalP"/>
    </source>
</evidence>
<evidence type="ECO:0000313" key="2">
    <source>
        <dbReference type="EMBL" id="OHT19504.1"/>
    </source>
</evidence>
<feature type="chain" id="PRO_5010160289" description="DUF2268 domain-containing protein" evidence="1">
    <location>
        <begin position="20"/>
        <end position="322"/>
    </location>
</feature>
<accession>A0A1S1HBF7</accession>
<organism evidence="2 3">
    <name type="scientific">Edaphosphingomonas haloaromaticamans</name>
    <dbReference type="NCBI Taxonomy" id="653954"/>
    <lineage>
        <taxon>Bacteria</taxon>
        <taxon>Pseudomonadati</taxon>
        <taxon>Pseudomonadota</taxon>
        <taxon>Alphaproteobacteria</taxon>
        <taxon>Sphingomonadales</taxon>
        <taxon>Rhizorhabdaceae</taxon>
        <taxon>Edaphosphingomonas</taxon>
    </lineage>
</organism>
<gene>
    <name evidence="2" type="ORF">BHE75_01490</name>
</gene>
<proteinExistence type="predicted"/>
<evidence type="ECO:0000313" key="3">
    <source>
        <dbReference type="Proteomes" id="UP000179467"/>
    </source>
</evidence>
<dbReference type="Proteomes" id="UP000179467">
    <property type="component" value="Unassembled WGS sequence"/>
</dbReference>
<dbReference type="EMBL" id="MIPT01000001">
    <property type="protein sequence ID" value="OHT19504.1"/>
    <property type="molecule type" value="Genomic_DNA"/>
</dbReference>
<comment type="caution">
    <text evidence="2">The sequence shown here is derived from an EMBL/GenBank/DDBJ whole genome shotgun (WGS) entry which is preliminary data.</text>
</comment>
<keyword evidence="1" id="KW-0732">Signal</keyword>
<dbReference type="OrthoDB" id="7544985at2"/>
<evidence type="ECO:0008006" key="4">
    <source>
        <dbReference type="Google" id="ProtNLM"/>
    </source>
</evidence>
<protein>
    <recommendedName>
        <fullName evidence="4">DUF2268 domain-containing protein</fullName>
    </recommendedName>
</protein>
<feature type="signal peptide" evidence="1">
    <location>
        <begin position="1"/>
        <end position="19"/>
    </location>
</feature>
<sequence>MRKAMLALLGLATVAAAPAPVPFTNLAPAFDAFEARTAGMDPARRVAEFRATFDRLAPGLYTARDPAKLDRRIAAALAEFPVIRTAYRQVEREFPATLAGSVARFRKVFPDFVPPLPIYLTHQLGVRDGGSDYVNGRKVMLFGADMIARLHNDDSLPTFLDHELFHLEHARHFDDCDQLWCVLWQEGLATHAAATLTPGASDHQLLLDQPAPIRAPTDARWGEALCFVATRFDAVDGGDIDAVFTGGAQAAGLPSRFGYYVGLRIAEQAGRERSLAALDRLSNEAARPVVAGALASLIAEAHAPCAPPAATGPITRTAPRPA</sequence>
<reference evidence="2 3" key="1">
    <citation type="submission" date="2016-09" db="EMBL/GenBank/DDBJ databases">
        <title>Metabolic pathway, cell adaptation mechanisms and a novel monoxygenase revealed through proteogenomic-transcription analysis of a Sphingomonas haloaromaticamans strain degrading the fungicide ortho-phenylphenol.</title>
        <authorList>
            <person name="Perruchon C."/>
            <person name="Papadopoulou E.S."/>
            <person name="Rousidou C."/>
            <person name="Vasileiadis S."/>
            <person name="Tanou G."/>
            <person name="Amoutzias G."/>
            <person name="Molassiotis A."/>
            <person name="Karpouzas D.G."/>
        </authorList>
    </citation>
    <scope>NUCLEOTIDE SEQUENCE [LARGE SCALE GENOMIC DNA]</scope>
    <source>
        <strain evidence="2 3">P3</strain>
    </source>
</reference>